<evidence type="ECO:0008006" key="3">
    <source>
        <dbReference type="Google" id="ProtNLM"/>
    </source>
</evidence>
<dbReference type="Gene3D" id="2.60.120.260">
    <property type="entry name" value="Galactose-binding domain-like"/>
    <property type="match status" value="1"/>
</dbReference>
<dbReference type="SUPFAM" id="SSF49785">
    <property type="entry name" value="Galactose-binding domain-like"/>
    <property type="match status" value="1"/>
</dbReference>
<dbReference type="AlphaFoldDB" id="A0A9D4DFT6"/>
<reference evidence="1" key="1">
    <citation type="journal article" date="2019" name="bioRxiv">
        <title>The Genome of the Zebra Mussel, Dreissena polymorpha: A Resource for Invasive Species Research.</title>
        <authorList>
            <person name="McCartney M.A."/>
            <person name="Auch B."/>
            <person name="Kono T."/>
            <person name="Mallez S."/>
            <person name="Zhang Y."/>
            <person name="Obille A."/>
            <person name="Becker A."/>
            <person name="Abrahante J.E."/>
            <person name="Garbe J."/>
            <person name="Badalamenti J.P."/>
            <person name="Herman A."/>
            <person name="Mangelson H."/>
            <person name="Liachko I."/>
            <person name="Sullivan S."/>
            <person name="Sone E.D."/>
            <person name="Koren S."/>
            <person name="Silverstein K.A.T."/>
            <person name="Beckman K.B."/>
            <person name="Gohl D.M."/>
        </authorList>
    </citation>
    <scope>NUCLEOTIDE SEQUENCE</scope>
    <source>
        <strain evidence="1">Duluth1</strain>
        <tissue evidence="1">Whole animal</tissue>
    </source>
</reference>
<protein>
    <recommendedName>
        <fullName evidence="3">Fucolectin tachylectin-4 pentraxin-1 domain-containing protein</fullName>
    </recommendedName>
</protein>
<dbReference type="EMBL" id="JAIWYP010000010">
    <property type="protein sequence ID" value="KAH3748096.1"/>
    <property type="molecule type" value="Genomic_DNA"/>
</dbReference>
<accession>A0A9D4DFT6</accession>
<proteinExistence type="predicted"/>
<dbReference type="Proteomes" id="UP000828390">
    <property type="component" value="Unassembled WGS sequence"/>
</dbReference>
<reference evidence="1" key="2">
    <citation type="submission" date="2020-11" db="EMBL/GenBank/DDBJ databases">
        <authorList>
            <person name="McCartney M.A."/>
            <person name="Auch B."/>
            <person name="Kono T."/>
            <person name="Mallez S."/>
            <person name="Becker A."/>
            <person name="Gohl D.M."/>
            <person name="Silverstein K.A.T."/>
            <person name="Koren S."/>
            <person name="Bechman K.B."/>
            <person name="Herman A."/>
            <person name="Abrahante J.E."/>
            <person name="Garbe J."/>
        </authorList>
    </citation>
    <scope>NUCLEOTIDE SEQUENCE</scope>
    <source>
        <strain evidence="1">Duluth1</strain>
        <tissue evidence="1">Whole animal</tissue>
    </source>
</reference>
<evidence type="ECO:0000313" key="1">
    <source>
        <dbReference type="EMBL" id="KAH3748096.1"/>
    </source>
</evidence>
<evidence type="ECO:0000313" key="2">
    <source>
        <dbReference type="Proteomes" id="UP000828390"/>
    </source>
</evidence>
<dbReference type="InterPro" id="IPR008979">
    <property type="entry name" value="Galactose-bd-like_sf"/>
</dbReference>
<comment type="caution">
    <text evidence="1">The sequence shown here is derived from an EMBL/GenBank/DDBJ whole genome shotgun (WGS) entry which is preliminary data.</text>
</comment>
<gene>
    <name evidence="1" type="ORF">DPMN_182533</name>
</gene>
<name>A0A9D4DFT6_DREPO</name>
<keyword evidence="2" id="KW-1185">Reference proteome</keyword>
<organism evidence="1 2">
    <name type="scientific">Dreissena polymorpha</name>
    <name type="common">Zebra mussel</name>
    <name type="synonym">Mytilus polymorpha</name>
    <dbReference type="NCBI Taxonomy" id="45954"/>
    <lineage>
        <taxon>Eukaryota</taxon>
        <taxon>Metazoa</taxon>
        <taxon>Spiralia</taxon>
        <taxon>Lophotrochozoa</taxon>
        <taxon>Mollusca</taxon>
        <taxon>Bivalvia</taxon>
        <taxon>Autobranchia</taxon>
        <taxon>Heteroconchia</taxon>
        <taxon>Euheterodonta</taxon>
        <taxon>Imparidentia</taxon>
        <taxon>Neoheterodontei</taxon>
        <taxon>Myida</taxon>
        <taxon>Dreissenoidea</taxon>
        <taxon>Dreissenidae</taxon>
        <taxon>Dreissena</taxon>
    </lineage>
</organism>
<sequence>MAAPAVYGIRPTFARRDSNNDAIEYAKHQKNAPTVELEPPDLYADTISITPRRSCMVKYGILLVEVTGTAATEVEILSLALIASRSDDTNSSSYGASNFGEMGSATAGNDADGAMAVDDNADTCTHTRPGSPRWWSVTLDNDVTVNSVSKLTDVINHIVQLGENISLFDWKVYVGTEDSVLTMDLCTSTRVTSSGAPLRCDVIARGSHVMVVNRAGPVNICDSRIYIGPERIGNREEAKKQMIKDDDMFGIIIMACAIALLRLQVCEQILVNA</sequence>